<dbReference type="GO" id="GO:0046922">
    <property type="term" value="F:peptide-O-fucosyltransferase activity"/>
    <property type="evidence" value="ECO:0007669"/>
    <property type="project" value="UniProtKB-EC"/>
</dbReference>
<comment type="catalytic activity">
    <reaction evidence="16">
        <text>L-seryl-[protein] + GDP-beta-L-fucose = 3-O-(alpha-L-fucosyl)-L-seryl-[protein] + GDP + H(+)</text>
        <dbReference type="Rhea" id="RHEA:63644"/>
        <dbReference type="Rhea" id="RHEA-COMP:9863"/>
        <dbReference type="Rhea" id="RHEA-COMP:17914"/>
        <dbReference type="ChEBI" id="CHEBI:15378"/>
        <dbReference type="ChEBI" id="CHEBI:29999"/>
        <dbReference type="ChEBI" id="CHEBI:57273"/>
        <dbReference type="ChEBI" id="CHEBI:58189"/>
        <dbReference type="ChEBI" id="CHEBI:189632"/>
        <dbReference type="EC" id="2.4.1.221"/>
    </reaction>
    <physiologicalReaction direction="left-to-right" evidence="16">
        <dbReference type="Rhea" id="RHEA:63645"/>
    </physiologicalReaction>
</comment>
<evidence type="ECO:0000256" key="4">
    <source>
        <dbReference type="ARBA" id="ARBA00012196"/>
    </source>
</evidence>
<evidence type="ECO:0000313" key="18">
    <source>
        <dbReference type="Proteomes" id="UP001177670"/>
    </source>
</evidence>
<keyword evidence="6" id="KW-0328">Glycosyltransferase</keyword>
<comment type="subcellular location">
    <subcellularLocation>
        <location evidence="1">Endoplasmic reticulum</location>
    </subcellularLocation>
</comment>
<comment type="similarity">
    <text evidence="3">Belongs to the glycosyltransferase 65 family.</text>
</comment>
<evidence type="ECO:0000256" key="1">
    <source>
        <dbReference type="ARBA" id="ARBA00004240"/>
    </source>
</evidence>
<evidence type="ECO:0000313" key="17">
    <source>
        <dbReference type="EMBL" id="KAK1133594.1"/>
    </source>
</evidence>
<dbReference type="GO" id="GO:0006004">
    <property type="term" value="P:fucose metabolic process"/>
    <property type="evidence" value="ECO:0007669"/>
    <property type="project" value="UniProtKB-KW"/>
</dbReference>
<keyword evidence="12" id="KW-0294">Fucose metabolism</keyword>
<keyword evidence="7" id="KW-0808">Transferase</keyword>
<comment type="catalytic activity">
    <reaction evidence="15">
        <text>L-threonyl-[protein] + GDP-beta-L-fucose = 3-O-(alpha-L-fucosyl)-L-threonyl-[protein] + GDP + H(+)</text>
        <dbReference type="Rhea" id="RHEA:70491"/>
        <dbReference type="Rhea" id="RHEA-COMP:11060"/>
        <dbReference type="Rhea" id="RHEA-COMP:17915"/>
        <dbReference type="ChEBI" id="CHEBI:15378"/>
        <dbReference type="ChEBI" id="CHEBI:30013"/>
        <dbReference type="ChEBI" id="CHEBI:57273"/>
        <dbReference type="ChEBI" id="CHEBI:58189"/>
        <dbReference type="ChEBI" id="CHEBI:189631"/>
        <dbReference type="EC" id="2.4.1.221"/>
    </reaction>
    <physiologicalReaction direction="left-to-right" evidence="15">
        <dbReference type="Rhea" id="RHEA:70492"/>
    </physiologicalReaction>
</comment>
<evidence type="ECO:0000256" key="5">
    <source>
        <dbReference type="ARBA" id="ARBA00021745"/>
    </source>
</evidence>
<evidence type="ECO:0000256" key="7">
    <source>
        <dbReference type="ARBA" id="ARBA00022679"/>
    </source>
</evidence>
<dbReference type="EC" id="2.4.1.221" evidence="4"/>
<comment type="caution">
    <text evidence="17">The sequence shown here is derived from an EMBL/GenBank/DDBJ whole genome shotgun (WGS) entry which is preliminary data.</text>
</comment>
<protein>
    <recommendedName>
        <fullName evidence="5">GDP-fucose protein O-fucosyltransferase 1</fullName>
        <ecNumber evidence="4">2.4.1.221</ecNumber>
    </recommendedName>
    <alternativeName>
        <fullName evidence="14">Peptide-O-fucosyltransferase 1</fullName>
    </alternativeName>
</protein>
<dbReference type="GO" id="GO:0007219">
    <property type="term" value="P:Notch signaling pathway"/>
    <property type="evidence" value="ECO:0007669"/>
    <property type="project" value="UniProtKB-KW"/>
</dbReference>
<sequence length="131" mass="15104">MLFFSLAFCYSARGKGNSCNAKDGNPFGPFWDTYNIDFVKSEFYGPLHYDVYHTDMAMQWKKQYPALHWPVLAFTGAPASFPVQLENKKLHKYVEWNTDMLNKAVTFIKQTLPKGAFVGIHLRNGIDWVCI</sequence>
<evidence type="ECO:0000256" key="6">
    <source>
        <dbReference type="ARBA" id="ARBA00022676"/>
    </source>
</evidence>
<name>A0AA40KV01_9HYME</name>
<dbReference type="Proteomes" id="UP001177670">
    <property type="component" value="Unassembled WGS sequence"/>
</dbReference>
<keyword evidence="10" id="KW-1015">Disulfide bond</keyword>
<evidence type="ECO:0000256" key="16">
    <source>
        <dbReference type="ARBA" id="ARBA00048647"/>
    </source>
</evidence>
<evidence type="ECO:0000256" key="8">
    <source>
        <dbReference type="ARBA" id="ARBA00022824"/>
    </source>
</evidence>
<keyword evidence="11" id="KW-0325">Glycoprotein</keyword>
<evidence type="ECO:0000256" key="14">
    <source>
        <dbReference type="ARBA" id="ARBA00033080"/>
    </source>
</evidence>
<accession>A0AA40KV01</accession>
<dbReference type="AlphaFoldDB" id="A0AA40KV01"/>
<keyword evidence="8" id="KW-0256">Endoplasmic reticulum</keyword>
<evidence type="ECO:0000256" key="11">
    <source>
        <dbReference type="ARBA" id="ARBA00023180"/>
    </source>
</evidence>
<comment type="pathway">
    <text evidence="2">Protein modification; protein glycosylation.</text>
</comment>
<dbReference type="PANTHER" id="PTHR21420:SF10">
    <property type="entry name" value="GDP-FUCOSE PROTEIN O-FUCOSYLTRANSFERASE 1"/>
    <property type="match status" value="1"/>
</dbReference>
<keyword evidence="18" id="KW-1185">Reference proteome</keyword>
<dbReference type="Pfam" id="PF10250">
    <property type="entry name" value="O-FucT"/>
    <property type="match status" value="1"/>
</dbReference>
<dbReference type="EMBL" id="JAHYIQ010000003">
    <property type="protein sequence ID" value="KAK1133594.1"/>
    <property type="molecule type" value="Genomic_DNA"/>
</dbReference>
<evidence type="ECO:0000256" key="15">
    <source>
        <dbReference type="ARBA" id="ARBA00047273"/>
    </source>
</evidence>
<dbReference type="InterPro" id="IPR039922">
    <property type="entry name" value="POFUT1"/>
</dbReference>
<dbReference type="Gene3D" id="3.40.50.11340">
    <property type="match status" value="1"/>
</dbReference>
<evidence type="ECO:0000256" key="9">
    <source>
        <dbReference type="ARBA" id="ARBA00022976"/>
    </source>
</evidence>
<evidence type="ECO:0000256" key="10">
    <source>
        <dbReference type="ARBA" id="ARBA00023157"/>
    </source>
</evidence>
<evidence type="ECO:0000256" key="13">
    <source>
        <dbReference type="ARBA" id="ARBA00023277"/>
    </source>
</evidence>
<organism evidence="17 18">
    <name type="scientific">Melipona bicolor</name>
    <dbReference type="NCBI Taxonomy" id="60889"/>
    <lineage>
        <taxon>Eukaryota</taxon>
        <taxon>Metazoa</taxon>
        <taxon>Ecdysozoa</taxon>
        <taxon>Arthropoda</taxon>
        <taxon>Hexapoda</taxon>
        <taxon>Insecta</taxon>
        <taxon>Pterygota</taxon>
        <taxon>Neoptera</taxon>
        <taxon>Endopterygota</taxon>
        <taxon>Hymenoptera</taxon>
        <taxon>Apocrita</taxon>
        <taxon>Aculeata</taxon>
        <taxon>Apoidea</taxon>
        <taxon>Anthophila</taxon>
        <taxon>Apidae</taxon>
        <taxon>Melipona</taxon>
    </lineage>
</organism>
<dbReference type="PANTHER" id="PTHR21420">
    <property type="entry name" value="GDP-FUCOSE PROTEIN O-FUCOSYLTRANSFERASE 1"/>
    <property type="match status" value="1"/>
</dbReference>
<evidence type="ECO:0000256" key="12">
    <source>
        <dbReference type="ARBA" id="ARBA00023253"/>
    </source>
</evidence>
<reference evidence="17" key="1">
    <citation type="submission" date="2021-10" db="EMBL/GenBank/DDBJ databases">
        <title>Melipona bicolor Genome sequencing and assembly.</title>
        <authorList>
            <person name="Araujo N.S."/>
            <person name="Arias M.C."/>
        </authorList>
    </citation>
    <scope>NUCLEOTIDE SEQUENCE</scope>
    <source>
        <strain evidence="17">USP_2M_L1-L4_2017</strain>
        <tissue evidence="17">Whole body</tissue>
    </source>
</reference>
<dbReference type="InterPro" id="IPR019378">
    <property type="entry name" value="GDP-Fuc_O-FucTrfase"/>
</dbReference>
<keyword evidence="13" id="KW-0119">Carbohydrate metabolism</keyword>
<evidence type="ECO:0000256" key="3">
    <source>
        <dbReference type="ARBA" id="ARBA00010626"/>
    </source>
</evidence>
<keyword evidence="9" id="KW-0914">Notch signaling pathway</keyword>
<dbReference type="GO" id="GO:0005783">
    <property type="term" value="C:endoplasmic reticulum"/>
    <property type="evidence" value="ECO:0007669"/>
    <property type="project" value="UniProtKB-SubCell"/>
</dbReference>
<proteinExistence type="inferred from homology"/>
<gene>
    <name evidence="17" type="ORF">K0M31_011396</name>
</gene>
<evidence type="ECO:0000256" key="2">
    <source>
        <dbReference type="ARBA" id="ARBA00004922"/>
    </source>
</evidence>